<comment type="caution">
    <text evidence="1">The sequence shown here is derived from an EMBL/GenBank/DDBJ whole genome shotgun (WGS) entry which is preliminary data.</text>
</comment>
<name>A0ACB7P0C1_9PEZI</name>
<dbReference type="Proteomes" id="UP000724584">
    <property type="component" value="Unassembled WGS sequence"/>
</dbReference>
<reference evidence="1 2" key="1">
    <citation type="journal article" date="2021" name="Nat. Commun.">
        <title>Genetic determinants of endophytism in the Arabidopsis root mycobiome.</title>
        <authorList>
            <person name="Mesny F."/>
            <person name="Miyauchi S."/>
            <person name="Thiergart T."/>
            <person name="Pickel B."/>
            <person name="Atanasova L."/>
            <person name="Karlsson M."/>
            <person name="Huettel B."/>
            <person name="Barry K.W."/>
            <person name="Haridas S."/>
            <person name="Chen C."/>
            <person name="Bauer D."/>
            <person name="Andreopoulos W."/>
            <person name="Pangilinan J."/>
            <person name="LaButti K."/>
            <person name="Riley R."/>
            <person name="Lipzen A."/>
            <person name="Clum A."/>
            <person name="Drula E."/>
            <person name="Henrissat B."/>
            <person name="Kohler A."/>
            <person name="Grigoriev I.V."/>
            <person name="Martin F.M."/>
            <person name="Hacquard S."/>
        </authorList>
    </citation>
    <scope>NUCLEOTIDE SEQUENCE [LARGE SCALE GENOMIC DNA]</scope>
    <source>
        <strain evidence="1 2">MPI-SDFR-AT-0079</strain>
    </source>
</reference>
<accession>A0ACB7P0C1</accession>
<proteinExistence type="predicted"/>
<protein>
    <submittedName>
        <fullName evidence="1">Uncharacterized protein</fullName>
    </submittedName>
</protein>
<dbReference type="EMBL" id="JAGIZQ010000005">
    <property type="protein sequence ID" value="KAH6627451.1"/>
    <property type="molecule type" value="Genomic_DNA"/>
</dbReference>
<sequence length="260" mass="28347">MALPPGAIQLAVVSFIATFLSIVALALRLWSKNIQCRRMALHDYMACVAMVLAAGAVSVFLAAGFAAGLGLHADYILATNPAIFPLYFKFFVPAQLLWAAANTCVKISILSLYTSLFPSYRFLLLCYATMVATSAFFISVLLETFVLCKPVQFNWDKSIAGTCEGQNIAYLVRASQTSLLTFCGCHAHAHALGAPHVAAEAVGRHRNVQLGSGDLHYLTVEDHLASQLGSDRHDVHSHAGRHLFRAGTHAWRRERLPPTH</sequence>
<keyword evidence="2" id="KW-1185">Reference proteome</keyword>
<evidence type="ECO:0000313" key="1">
    <source>
        <dbReference type="EMBL" id="KAH6627451.1"/>
    </source>
</evidence>
<gene>
    <name evidence="1" type="ORF">F5144DRAFT_575896</name>
</gene>
<evidence type="ECO:0000313" key="2">
    <source>
        <dbReference type="Proteomes" id="UP000724584"/>
    </source>
</evidence>
<organism evidence="1 2">
    <name type="scientific">Chaetomium tenue</name>
    <dbReference type="NCBI Taxonomy" id="1854479"/>
    <lineage>
        <taxon>Eukaryota</taxon>
        <taxon>Fungi</taxon>
        <taxon>Dikarya</taxon>
        <taxon>Ascomycota</taxon>
        <taxon>Pezizomycotina</taxon>
        <taxon>Sordariomycetes</taxon>
        <taxon>Sordariomycetidae</taxon>
        <taxon>Sordariales</taxon>
        <taxon>Chaetomiaceae</taxon>
        <taxon>Chaetomium</taxon>
    </lineage>
</organism>